<feature type="transmembrane region" description="Helical" evidence="3">
    <location>
        <begin position="74"/>
        <end position="96"/>
    </location>
</feature>
<organism evidence="4 5">
    <name type="scientific">Caloramator quimbayensis</name>
    <dbReference type="NCBI Taxonomy" id="1147123"/>
    <lineage>
        <taxon>Bacteria</taxon>
        <taxon>Bacillati</taxon>
        <taxon>Bacillota</taxon>
        <taxon>Clostridia</taxon>
        <taxon>Eubacteriales</taxon>
        <taxon>Clostridiaceae</taxon>
        <taxon>Caloramator</taxon>
    </lineage>
</organism>
<keyword evidence="3" id="KW-0472">Membrane</keyword>
<accession>A0A1T4XZK9</accession>
<feature type="transmembrane region" description="Helical" evidence="3">
    <location>
        <begin position="43"/>
        <end position="68"/>
    </location>
</feature>
<reference evidence="5" key="1">
    <citation type="submission" date="2017-02" db="EMBL/GenBank/DDBJ databases">
        <authorList>
            <person name="Varghese N."/>
            <person name="Submissions S."/>
        </authorList>
    </citation>
    <scope>NUCLEOTIDE SEQUENCE [LARGE SCALE GENOMIC DNA]</scope>
    <source>
        <strain evidence="5">USBA 833</strain>
    </source>
</reference>
<evidence type="ECO:0000256" key="3">
    <source>
        <dbReference type="SAM" id="Phobius"/>
    </source>
</evidence>
<protein>
    <submittedName>
        <fullName evidence="4">Uncharacterized membrane protein</fullName>
    </submittedName>
</protein>
<keyword evidence="1 3" id="KW-0812">Transmembrane</keyword>
<dbReference type="PANTHER" id="PTHR37815:SF3">
    <property type="entry name" value="UPF0397 PROTEIN SPR0429"/>
    <property type="match status" value="1"/>
</dbReference>
<dbReference type="EMBL" id="FUYH01000016">
    <property type="protein sequence ID" value="SKA94793.1"/>
    <property type="molecule type" value="Genomic_DNA"/>
</dbReference>
<feature type="transmembrane region" description="Helical" evidence="3">
    <location>
        <begin position="144"/>
        <end position="162"/>
    </location>
</feature>
<evidence type="ECO:0000256" key="2">
    <source>
        <dbReference type="ARBA" id="ARBA00022989"/>
    </source>
</evidence>
<evidence type="ECO:0000256" key="1">
    <source>
        <dbReference type="ARBA" id="ARBA00022692"/>
    </source>
</evidence>
<name>A0A1T4XZK9_9CLOT</name>
<dbReference type="STRING" id="1147123.SAMN05443428_11661"/>
<feature type="transmembrane region" description="Helical" evidence="3">
    <location>
        <begin position="108"/>
        <end position="132"/>
    </location>
</feature>
<dbReference type="GO" id="GO:0016020">
    <property type="term" value="C:membrane"/>
    <property type="evidence" value="ECO:0007669"/>
    <property type="project" value="InterPro"/>
</dbReference>
<feature type="transmembrane region" description="Helical" evidence="3">
    <location>
        <begin position="12"/>
        <end position="31"/>
    </location>
</feature>
<evidence type="ECO:0000313" key="5">
    <source>
        <dbReference type="Proteomes" id="UP000190105"/>
    </source>
</evidence>
<dbReference type="Gene3D" id="1.10.1760.20">
    <property type="match status" value="1"/>
</dbReference>
<dbReference type="InterPro" id="IPR009825">
    <property type="entry name" value="ECF_substrate-spec-like"/>
</dbReference>
<evidence type="ECO:0000313" key="4">
    <source>
        <dbReference type="EMBL" id="SKA94793.1"/>
    </source>
</evidence>
<keyword evidence="5" id="KW-1185">Reference proteome</keyword>
<dbReference type="AlphaFoldDB" id="A0A1T4XZK9"/>
<sequence length="175" mass="18736">MVNEKSKIKNIVYTAMAIALVTVATMIIRIPSPKMGYINFGDIMIFITAAILGRKIGFAAGGLGSAFADILGGYFIYAPATFIIKGIEGLILAMLVKKDKEGNLKSQSIVVASILSALWMVLGYFIYEYFMFGVGTAYPNVPANLIQGGVSAAVAIPILLAAEKSGIMFKLKINR</sequence>
<dbReference type="RefSeq" id="WP_078697109.1">
    <property type="nucleotide sequence ID" value="NZ_FUYH01000016.1"/>
</dbReference>
<proteinExistence type="predicted"/>
<dbReference type="PANTHER" id="PTHR37815">
    <property type="entry name" value="UPF0397 PROTEIN BC_2624-RELATED"/>
    <property type="match status" value="1"/>
</dbReference>
<dbReference type="Proteomes" id="UP000190105">
    <property type="component" value="Unassembled WGS sequence"/>
</dbReference>
<keyword evidence="2 3" id="KW-1133">Transmembrane helix</keyword>
<dbReference type="Pfam" id="PF07155">
    <property type="entry name" value="ECF-ribofla_trS"/>
    <property type="match status" value="1"/>
</dbReference>
<gene>
    <name evidence="4" type="ORF">SAMN05443428_11661</name>
</gene>
<dbReference type="OrthoDB" id="411368at2"/>